<evidence type="ECO:0000256" key="9">
    <source>
        <dbReference type="RuleBase" id="RU003946"/>
    </source>
</evidence>
<dbReference type="InterPro" id="IPR036582">
    <property type="entry name" value="Mao_N_sf"/>
</dbReference>
<dbReference type="SUPFAM" id="SSF53649">
    <property type="entry name" value="Alkaline phosphatase-like"/>
    <property type="match status" value="1"/>
</dbReference>
<comment type="cofactor">
    <cofactor evidence="2">
        <name>Zn(2+)</name>
        <dbReference type="ChEBI" id="CHEBI:29105"/>
    </cofactor>
</comment>
<dbReference type="PROSITE" id="PS00123">
    <property type="entry name" value="ALKALINE_PHOSPHATASE"/>
    <property type="match status" value="1"/>
</dbReference>
<dbReference type="InterPro" id="IPR001952">
    <property type="entry name" value="Alkaline_phosphatase"/>
</dbReference>
<keyword evidence="4" id="KW-0597">Phosphoprotein</keyword>
<dbReference type="Gene3D" id="3.30.457.10">
    <property type="entry name" value="Copper amine oxidase-like, N-terminal domain"/>
    <property type="match status" value="1"/>
</dbReference>
<gene>
    <name evidence="12" type="ORF">ACEU3E_01330</name>
</gene>
<evidence type="ECO:0000256" key="8">
    <source>
        <dbReference type="ARBA" id="ARBA00022842"/>
    </source>
</evidence>
<reference evidence="12 13" key="1">
    <citation type="submission" date="2024-09" db="EMBL/GenBank/DDBJ databases">
        <authorList>
            <person name="Makale K.P.P."/>
            <person name="Makhzoum A."/>
            <person name="Rantong G."/>
            <person name="Rahube T.O."/>
        </authorList>
    </citation>
    <scope>NUCLEOTIDE SEQUENCE [LARGE SCALE GENOMIC DNA]</scope>
    <source>
        <strain evidence="12 13">KM_D13</strain>
    </source>
</reference>
<evidence type="ECO:0000256" key="2">
    <source>
        <dbReference type="ARBA" id="ARBA00001947"/>
    </source>
</evidence>
<feature type="domain" description="Copper amine oxidase-like N-terminal" evidence="11">
    <location>
        <begin position="479"/>
        <end position="562"/>
    </location>
</feature>
<evidence type="ECO:0000256" key="10">
    <source>
        <dbReference type="SAM" id="SignalP"/>
    </source>
</evidence>
<sequence>MMKKKAAGLIIASFLLSSLIPASLYAGNEAAKPRSKNLIVLIGDGMGPAQVTAARLYSKAILGAESLHLDGYYVGQASTFSERGEADGTVESGMITDSSAAGTALATGRKTYNSAVSLSNEEVAMPYASVIEAAEAKGKATGLVSTVRITHATPAVFASHVRSRKNEAAIASQMLESGVDVLLGGGEDYFTGKDAGGKRPDQTIVPDFEAKGYSVVKNRDGLQALTPGHDKVLGLFSRSHFDYAIDRDSSSPSLTDLTGKAIELLSAKPEGFVLMIEGGRIDHAAHANDLPTMVKEVLDFDAAVKTAMDFAKKDGSTSVVVTADHETGGLSLGRDNRYELNIDLWNRQKQSSQALNAALEQARTPEEIRQLVQTNTSIADLSDEEARFILKGDGTNYEREGAYNAVISKRLLVGWSGHGHSGVDVGVWAYGPIAELVKGKIDNTDIAKAGAQTIGVDLDAATAGLQAKYWYPKFKITSDRSVVYPAKALAAKLGASADWDANSGTVRIVKGGTTILVNLKDNSATLNGRAAAYAVHVEKGTLYLSLDAFNELSGLNMTWDPLSERLVLKAG</sequence>
<keyword evidence="13" id="KW-1185">Reference proteome</keyword>
<dbReference type="Pfam" id="PF00245">
    <property type="entry name" value="Alk_phosphatase"/>
    <property type="match status" value="1"/>
</dbReference>
<keyword evidence="7" id="KW-0862">Zinc</keyword>
<dbReference type="InterPro" id="IPR012854">
    <property type="entry name" value="Cu_amine_oxidase-like_N"/>
</dbReference>
<dbReference type="InterPro" id="IPR017850">
    <property type="entry name" value="Alkaline_phosphatase_core_sf"/>
</dbReference>
<dbReference type="Gene3D" id="1.10.60.40">
    <property type="match status" value="1"/>
</dbReference>
<protein>
    <submittedName>
        <fullName evidence="12">Alkaline phosphatase</fullName>
        <ecNumber evidence="12">3.1.3.1</ecNumber>
    </submittedName>
</protein>
<evidence type="ECO:0000256" key="6">
    <source>
        <dbReference type="ARBA" id="ARBA00022801"/>
    </source>
</evidence>
<evidence type="ECO:0000313" key="12">
    <source>
        <dbReference type="EMBL" id="MFB0840803.1"/>
    </source>
</evidence>
<evidence type="ECO:0000313" key="13">
    <source>
        <dbReference type="Proteomes" id="UP001575622"/>
    </source>
</evidence>
<dbReference type="EC" id="3.1.3.1" evidence="12"/>
<comment type="similarity">
    <text evidence="3 9">Belongs to the alkaline phosphatase family.</text>
</comment>
<evidence type="ECO:0000259" key="11">
    <source>
        <dbReference type="Pfam" id="PF07833"/>
    </source>
</evidence>
<dbReference type="InterPro" id="IPR018299">
    <property type="entry name" value="Alkaline_phosphatase_AS"/>
</dbReference>
<evidence type="ECO:0000256" key="7">
    <source>
        <dbReference type="ARBA" id="ARBA00022833"/>
    </source>
</evidence>
<keyword evidence="5" id="KW-0479">Metal-binding</keyword>
<name>A0ABV4USI7_9BACL</name>
<dbReference type="Gene3D" id="3.40.720.10">
    <property type="entry name" value="Alkaline Phosphatase, subunit A"/>
    <property type="match status" value="1"/>
</dbReference>
<comment type="caution">
    <text evidence="12">The sequence shown here is derived from an EMBL/GenBank/DDBJ whole genome shotgun (WGS) entry which is preliminary data.</text>
</comment>
<dbReference type="RefSeq" id="WP_373948065.1">
    <property type="nucleotide sequence ID" value="NZ_JBHDLN010000001.1"/>
</dbReference>
<dbReference type="Proteomes" id="UP001575622">
    <property type="component" value="Unassembled WGS sequence"/>
</dbReference>
<dbReference type="SUPFAM" id="SSF55383">
    <property type="entry name" value="Copper amine oxidase, domain N"/>
    <property type="match status" value="1"/>
</dbReference>
<accession>A0ABV4USI7</accession>
<feature type="signal peptide" evidence="10">
    <location>
        <begin position="1"/>
        <end position="26"/>
    </location>
</feature>
<keyword evidence="10" id="KW-0732">Signal</keyword>
<proteinExistence type="inferred from homology"/>
<keyword evidence="6 12" id="KW-0378">Hydrolase</keyword>
<dbReference type="PRINTS" id="PR00113">
    <property type="entry name" value="ALKPHPHTASE"/>
</dbReference>
<dbReference type="GO" id="GO:0004035">
    <property type="term" value="F:alkaline phosphatase activity"/>
    <property type="evidence" value="ECO:0007669"/>
    <property type="project" value="UniProtKB-EC"/>
</dbReference>
<organism evidence="12 13">
    <name type="scientific">Paenibacillus oleatilyticus</name>
    <dbReference type="NCBI Taxonomy" id="2594886"/>
    <lineage>
        <taxon>Bacteria</taxon>
        <taxon>Bacillati</taxon>
        <taxon>Bacillota</taxon>
        <taxon>Bacilli</taxon>
        <taxon>Bacillales</taxon>
        <taxon>Paenibacillaceae</taxon>
        <taxon>Paenibacillus</taxon>
    </lineage>
</organism>
<evidence type="ECO:0000256" key="5">
    <source>
        <dbReference type="ARBA" id="ARBA00022723"/>
    </source>
</evidence>
<evidence type="ECO:0000256" key="1">
    <source>
        <dbReference type="ARBA" id="ARBA00001946"/>
    </source>
</evidence>
<keyword evidence="8" id="KW-0460">Magnesium</keyword>
<feature type="chain" id="PRO_5045886937" evidence="10">
    <location>
        <begin position="27"/>
        <end position="571"/>
    </location>
</feature>
<dbReference type="CDD" id="cd16012">
    <property type="entry name" value="ALP"/>
    <property type="match status" value="1"/>
</dbReference>
<dbReference type="Pfam" id="PF07833">
    <property type="entry name" value="Cu_amine_oxidN1"/>
    <property type="match status" value="1"/>
</dbReference>
<dbReference type="EMBL" id="JBHDLN010000001">
    <property type="protein sequence ID" value="MFB0840803.1"/>
    <property type="molecule type" value="Genomic_DNA"/>
</dbReference>
<dbReference type="PANTHER" id="PTHR11596">
    <property type="entry name" value="ALKALINE PHOSPHATASE"/>
    <property type="match status" value="1"/>
</dbReference>
<evidence type="ECO:0000256" key="4">
    <source>
        <dbReference type="ARBA" id="ARBA00022553"/>
    </source>
</evidence>
<dbReference type="SMART" id="SM00098">
    <property type="entry name" value="alkPPc"/>
    <property type="match status" value="1"/>
</dbReference>
<comment type="cofactor">
    <cofactor evidence="1">
        <name>Mg(2+)</name>
        <dbReference type="ChEBI" id="CHEBI:18420"/>
    </cofactor>
</comment>
<evidence type="ECO:0000256" key="3">
    <source>
        <dbReference type="ARBA" id="ARBA00005984"/>
    </source>
</evidence>
<dbReference type="PANTHER" id="PTHR11596:SF5">
    <property type="entry name" value="ALKALINE PHOSPHATASE"/>
    <property type="match status" value="1"/>
</dbReference>